<keyword evidence="7" id="KW-0862">Zinc</keyword>
<comment type="cofactor">
    <cofactor evidence="1">
        <name>Zn(2+)</name>
        <dbReference type="ChEBI" id="CHEBI:29105"/>
    </cofactor>
</comment>
<keyword evidence="12" id="KW-1185">Reference proteome</keyword>
<evidence type="ECO:0000313" key="11">
    <source>
        <dbReference type="EMBL" id="ALO45803.1"/>
    </source>
</evidence>
<evidence type="ECO:0000256" key="5">
    <source>
        <dbReference type="ARBA" id="ARBA00018141"/>
    </source>
</evidence>
<evidence type="ECO:0000256" key="8">
    <source>
        <dbReference type="ARBA" id="ARBA00023239"/>
    </source>
</evidence>
<dbReference type="EC" id="4.1.2.50" evidence="4"/>
<dbReference type="UniPathway" id="UPA00391"/>
<comment type="catalytic activity">
    <reaction evidence="10">
        <text>7,8-dihydroneopterin 3'-triphosphate + H2O = 6-carboxy-5,6,7,8-tetrahydropterin + triphosphate + acetaldehyde + 2 H(+)</text>
        <dbReference type="Rhea" id="RHEA:27966"/>
        <dbReference type="ChEBI" id="CHEBI:15343"/>
        <dbReference type="ChEBI" id="CHEBI:15377"/>
        <dbReference type="ChEBI" id="CHEBI:15378"/>
        <dbReference type="ChEBI" id="CHEBI:18036"/>
        <dbReference type="ChEBI" id="CHEBI:58462"/>
        <dbReference type="ChEBI" id="CHEBI:61032"/>
        <dbReference type="EC" id="4.1.2.50"/>
    </reaction>
</comment>
<dbReference type="InterPro" id="IPR038418">
    <property type="entry name" value="6-PTP_synth/QueD_sf"/>
</dbReference>
<keyword evidence="8" id="KW-0456">Lyase</keyword>
<dbReference type="RefSeq" id="WP_058021313.1">
    <property type="nucleotide sequence ID" value="NZ_CP013189.1"/>
</dbReference>
<evidence type="ECO:0000256" key="2">
    <source>
        <dbReference type="ARBA" id="ARBA00005061"/>
    </source>
</evidence>
<dbReference type="PATRIC" id="fig|1249552.3.peg.1149"/>
<evidence type="ECO:0000313" key="12">
    <source>
        <dbReference type="Proteomes" id="UP000065641"/>
    </source>
</evidence>
<name>A0A0S2KBW8_9GAMM</name>
<evidence type="ECO:0000256" key="9">
    <source>
        <dbReference type="ARBA" id="ARBA00031449"/>
    </source>
</evidence>
<comment type="similarity">
    <text evidence="3">Belongs to the PTPS family. QueD subfamily.</text>
</comment>
<protein>
    <recommendedName>
        <fullName evidence="5">6-carboxy-5,6,7,8-tetrahydropterin synthase</fullName>
        <ecNumber evidence="4">4.1.2.50</ecNumber>
    </recommendedName>
    <alternativeName>
        <fullName evidence="9">Queuosine biosynthesis protein QueD</fullName>
    </alternativeName>
</protein>
<dbReference type="PANTHER" id="PTHR12589:SF7">
    <property type="entry name" value="6-PYRUVOYL TETRAHYDROBIOPTERIN SYNTHASE"/>
    <property type="match status" value="1"/>
</dbReference>
<dbReference type="AlphaFoldDB" id="A0A0S2KBW8"/>
<dbReference type="GO" id="GO:0046872">
    <property type="term" value="F:metal ion binding"/>
    <property type="evidence" value="ECO:0007669"/>
    <property type="project" value="UniProtKB-KW"/>
</dbReference>
<evidence type="ECO:0000256" key="7">
    <source>
        <dbReference type="ARBA" id="ARBA00022833"/>
    </source>
</evidence>
<accession>A0A0S2KBW8</accession>
<evidence type="ECO:0000256" key="1">
    <source>
        <dbReference type="ARBA" id="ARBA00001947"/>
    </source>
</evidence>
<proteinExistence type="inferred from homology"/>
<evidence type="ECO:0000256" key="3">
    <source>
        <dbReference type="ARBA" id="ARBA00008900"/>
    </source>
</evidence>
<reference evidence="11 12" key="1">
    <citation type="submission" date="2015-11" db="EMBL/GenBank/DDBJ databases">
        <authorList>
            <person name="Zhang Y."/>
            <person name="Guo Z."/>
        </authorList>
    </citation>
    <scope>NUCLEOTIDE SEQUENCE [LARGE SCALE GENOMIC DNA]</scope>
    <source>
        <strain evidence="11 12">KCTC 32221</strain>
    </source>
</reference>
<comment type="pathway">
    <text evidence="2">Purine metabolism; 7-cyano-7-deazaguanine biosynthesis.</text>
</comment>
<dbReference type="STRING" id="1249552.PS2015_1143"/>
<dbReference type="InterPro" id="IPR007115">
    <property type="entry name" value="6-PTP_synth/QueD"/>
</dbReference>
<organism evidence="11 12">
    <name type="scientific">Pseudohongiella spirulinae</name>
    <dbReference type="NCBI Taxonomy" id="1249552"/>
    <lineage>
        <taxon>Bacteria</taxon>
        <taxon>Pseudomonadati</taxon>
        <taxon>Pseudomonadota</taxon>
        <taxon>Gammaproteobacteria</taxon>
        <taxon>Pseudomonadales</taxon>
        <taxon>Pseudohongiellaceae</taxon>
        <taxon>Pseudohongiella</taxon>
    </lineage>
</organism>
<keyword evidence="6" id="KW-0479">Metal-binding</keyword>
<dbReference type="PANTHER" id="PTHR12589">
    <property type="entry name" value="PYRUVOYL TETRAHYDROBIOPTERIN SYNTHASE"/>
    <property type="match status" value="1"/>
</dbReference>
<dbReference type="OrthoDB" id="9787853at2"/>
<sequence length="126" mass="14072">MYTVAVTQDFIANHYLIGGDWGAENQPHAHHYVAEVQIESDTLNEHGYLVDIVEIEAALGDIVAYFRDSMLNDKPEFAGLNPSIEHFSRILAEKLVNSISPPGRGSLTVKLWENATCWAAYRHAFA</sequence>
<dbReference type="Gene3D" id="3.30.479.10">
    <property type="entry name" value="6-pyruvoyl tetrahydropterin synthase/QueD"/>
    <property type="match status" value="1"/>
</dbReference>
<gene>
    <name evidence="11" type="ORF">PS2015_1143</name>
</gene>
<evidence type="ECO:0000256" key="10">
    <source>
        <dbReference type="ARBA" id="ARBA00048807"/>
    </source>
</evidence>
<dbReference type="Proteomes" id="UP000065641">
    <property type="component" value="Chromosome"/>
</dbReference>
<dbReference type="SUPFAM" id="SSF55620">
    <property type="entry name" value="Tetrahydrobiopterin biosynthesis enzymes-like"/>
    <property type="match status" value="1"/>
</dbReference>
<dbReference type="EMBL" id="CP013189">
    <property type="protein sequence ID" value="ALO45803.1"/>
    <property type="molecule type" value="Genomic_DNA"/>
</dbReference>
<evidence type="ECO:0000256" key="6">
    <source>
        <dbReference type="ARBA" id="ARBA00022723"/>
    </source>
</evidence>
<evidence type="ECO:0000256" key="4">
    <source>
        <dbReference type="ARBA" id="ARBA00012982"/>
    </source>
</evidence>
<dbReference type="Pfam" id="PF01242">
    <property type="entry name" value="PTPS"/>
    <property type="match status" value="1"/>
</dbReference>
<dbReference type="KEGG" id="pspi:PS2015_1143"/>
<dbReference type="GO" id="GO:0070497">
    <property type="term" value="F:6-carboxytetrahydropterin synthase activity"/>
    <property type="evidence" value="ECO:0007669"/>
    <property type="project" value="UniProtKB-EC"/>
</dbReference>